<proteinExistence type="predicted"/>
<gene>
    <name evidence="2" type="ORF">ABS32_01605</name>
</gene>
<name>A0A0R2XGE6_9BACT</name>
<dbReference type="Proteomes" id="UP000051557">
    <property type="component" value="Unassembled WGS sequence"/>
</dbReference>
<feature type="region of interest" description="Disordered" evidence="1">
    <location>
        <begin position="1"/>
        <end position="31"/>
    </location>
</feature>
<organism evidence="2 3">
    <name type="scientific">Verrucomicrobia subdivision 6 bacterium BACL9 MAG-120820-bin42</name>
    <dbReference type="NCBI Taxonomy" id="1655634"/>
    <lineage>
        <taxon>Bacteria</taxon>
        <taxon>Pseudomonadati</taxon>
        <taxon>Verrucomicrobiota</taxon>
        <taxon>Verrucomicrobiia</taxon>
        <taxon>Verrucomicrobiales</taxon>
        <taxon>Verrucomicrobia subdivision 6</taxon>
    </lineage>
</organism>
<sequence>MATDDPLADLNLGRAGGGEVEVGSGAEANHADSFSRGDAIARFFPANDSAGDEAGNLPDQDGALGGTQEPGLVFVTEIDLQVAGVEEFTRGVVGFFNRGGKGATVDVDIEDGKENAHAAKLPETKTGVFRFIDTNDFAIRRTDQGERVGGGSSGWVSEKK</sequence>
<evidence type="ECO:0000256" key="1">
    <source>
        <dbReference type="SAM" id="MobiDB-lite"/>
    </source>
</evidence>
<evidence type="ECO:0000313" key="3">
    <source>
        <dbReference type="Proteomes" id="UP000051557"/>
    </source>
</evidence>
<protein>
    <submittedName>
        <fullName evidence="2">Uncharacterized protein</fullName>
    </submittedName>
</protein>
<dbReference type="AlphaFoldDB" id="A0A0R2XGE6"/>
<accession>A0A0R2XGE6</accession>
<dbReference type="EMBL" id="LIDM01000034">
    <property type="protein sequence ID" value="KRP33044.1"/>
    <property type="molecule type" value="Genomic_DNA"/>
</dbReference>
<reference evidence="2 3" key="1">
    <citation type="submission" date="2015-10" db="EMBL/GenBank/DDBJ databases">
        <title>Metagenome-Assembled Genomes uncover a global brackish microbiome.</title>
        <authorList>
            <person name="Hugerth L.W."/>
            <person name="Larsson J."/>
            <person name="Alneberg J."/>
            <person name="Lindh M.V."/>
            <person name="Legrand C."/>
            <person name="Pinhassi J."/>
            <person name="Andersson A.F."/>
        </authorList>
    </citation>
    <scope>NUCLEOTIDE SEQUENCE [LARGE SCALE GENOMIC DNA]</scope>
    <source>
        <strain evidence="2">BACL9 MAG-120820-bin42</strain>
    </source>
</reference>
<evidence type="ECO:0000313" key="2">
    <source>
        <dbReference type="EMBL" id="KRP33044.1"/>
    </source>
</evidence>
<comment type="caution">
    <text evidence="2">The sequence shown here is derived from an EMBL/GenBank/DDBJ whole genome shotgun (WGS) entry which is preliminary data.</text>
</comment>